<reference evidence="10 11" key="1">
    <citation type="submission" date="2019-07" db="EMBL/GenBank/DDBJ databases">
        <title>Genomic Encyclopedia of Archaeal and Bacterial Type Strains, Phase II (KMG-II): from individual species to whole genera.</title>
        <authorList>
            <person name="Goeker M."/>
        </authorList>
    </citation>
    <scope>NUCLEOTIDE SEQUENCE [LARGE SCALE GENOMIC DNA]</scope>
    <source>
        <strain evidence="10 11">DSM 21935</strain>
    </source>
</reference>
<dbReference type="InterPro" id="IPR010466">
    <property type="entry name" value="DUF1058"/>
</dbReference>
<keyword evidence="1 6" id="KW-0645">Protease</keyword>
<comment type="similarity">
    <text evidence="6">Belongs to the peptidase M48 family.</text>
</comment>
<feature type="region of interest" description="Disordered" evidence="8">
    <location>
        <begin position="83"/>
        <end position="102"/>
    </location>
</feature>
<dbReference type="InterPro" id="IPR051156">
    <property type="entry name" value="Mito/Outer_Membr_Metalloprot"/>
</dbReference>
<dbReference type="Pfam" id="PF01435">
    <property type="entry name" value="Peptidase_M48"/>
    <property type="match status" value="1"/>
</dbReference>
<feature type="domain" description="SH3b" evidence="9">
    <location>
        <begin position="25"/>
        <end position="90"/>
    </location>
</feature>
<dbReference type="AlphaFoldDB" id="A0A5D3YJN8"/>
<proteinExistence type="inferred from homology"/>
<protein>
    <submittedName>
        <fullName evidence="10">SH3 domain-containing protein</fullName>
    </submittedName>
</protein>
<evidence type="ECO:0000313" key="11">
    <source>
        <dbReference type="Proteomes" id="UP000324595"/>
    </source>
</evidence>
<dbReference type="OrthoDB" id="9810445at2"/>
<gene>
    <name evidence="10" type="ORF">LX73_1777</name>
</gene>
<evidence type="ECO:0000256" key="5">
    <source>
        <dbReference type="ARBA" id="ARBA00023049"/>
    </source>
</evidence>
<dbReference type="InterPro" id="IPR001915">
    <property type="entry name" value="Peptidase_M48"/>
</dbReference>
<keyword evidence="2" id="KW-0479">Metal-binding</keyword>
<evidence type="ECO:0000256" key="8">
    <source>
        <dbReference type="SAM" id="MobiDB-lite"/>
    </source>
</evidence>
<dbReference type="Proteomes" id="UP000324595">
    <property type="component" value="Unassembled WGS sequence"/>
</dbReference>
<evidence type="ECO:0000256" key="6">
    <source>
        <dbReference type="RuleBase" id="RU003983"/>
    </source>
</evidence>
<feature type="compositionally biased region" description="Basic and acidic residues" evidence="8">
    <location>
        <begin position="84"/>
        <end position="99"/>
    </location>
</feature>
<dbReference type="GO" id="GO:0016020">
    <property type="term" value="C:membrane"/>
    <property type="evidence" value="ECO:0007669"/>
    <property type="project" value="TreeGrafter"/>
</dbReference>
<evidence type="ECO:0000259" key="9">
    <source>
        <dbReference type="SMART" id="SM00287"/>
    </source>
</evidence>
<organism evidence="10 11">
    <name type="scientific">Fodinibius salinus</name>
    <dbReference type="NCBI Taxonomy" id="860790"/>
    <lineage>
        <taxon>Bacteria</taxon>
        <taxon>Pseudomonadati</taxon>
        <taxon>Balneolota</taxon>
        <taxon>Balneolia</taxon>
        <taxon>Balneolales</taxon>
        <taxon>Balneolaceae</taxon>
        <taxon>Fodinibius</taxon>
    </lineage>
</organism>
<name>A0A5D3YJN8_9BACT</name>
<dbReference type="InterPro" id="IPR003646">
    <property type="entry name" value="SH3-like_bac-type"/>
</dbReference>
<dbReference type="PANTHER" id="PTHR22726">
    <property type="entry name" value="METALLOENDOPEPTIDASE OMA1"/>
    <property type="match status" value="1"/>
</dbReference>
<dbReference type="CDD" id="cd07324">
    <property type="entry name" value="M48C_Oma1-like"/>
    <property type="match status" value="1"/>
</dbReference>
<keyword evidence="4 6" id="KW-0862">Zinc</keyword>
<dbReference type="Gene3D" id="3.30.2010.10">
    <property type="entry name" value="Metalloproteases ('zincins'), catalytic domain"/>
    <property type="match status" value="1"/>
</dbReference>
<accession>A0A5D3YJN8</accession>
<keyword evidence="3 6" id="KW-0378">Hydrolase</keyword>
<keyword evidence="11" id="KW-1185">Reference proteome</keyword>
<dbReference type="SMART" id="SM00287">
    <property type="entry name" value="SH3b"/>
    <property type="match status" value="1"/>
</dbReference>
<evidence type="ECO:0000256" key="4">
    <source>
        <dbReference type="ARBA" id="ARBA00022833"/>
    </source>
</evidence>
<dbReference type="Pfam" id="PF06347">
    <property type="entry name" value="SH3_4"/>
    <property type="match status" value="1"/>
</dbReference>
<evidence type="ECO:0000256" key="3">
    <source>
        <dbReference type="ARBA" id="ARBA00022801"/>
    </source>
</evidence>
<comment type="cofactor">
    <cofactor evidence="6">
        <name>Zn(2+)</name>
        <dbReference type="ChEBI" id="CHEBI:29105"/>
    </cofactor>
    <text evidence="6">Binds 1 zinc ion per subunit.</text>
</comment>
<feature type="coiled-coil region" evidence="7">
    <location>
        <begin position="305"/>
        <end position="339"/>
    </location>
</feature>
<dbReference type="GO" id="GO:0051603">
    <property type="term" value="P:proteolysis involved in protein catabolic process"/>
    <property type="evidence" value="ECO:0007669"/>
    <property type="project" value="TreeGrafter"/>
</dbReference>
<dbReference type="GO" id="GO:0046872">
    <property type="term" value="F:metal ion binding"/>
    <property type="evidence" value="ECO:0007669"/>
    <property type="project" value="UniProtKB-KW"/>
</dbReference>
<dbReference type="PANTHER" id="PTHR22726:SF1">
    <property type="entry name" value="METALLOENDOPEPTIDASE OMA1, MITOCHONDRIAL"/>
    <property type="match status" value="1"/>
</dbReference>
<keyword evidence="5 6" id="KW-0482">Metalloprotease</keyword>
<dbReference type="RefSeq" id="WP_148899082.1">
    <property type="nucleotide sequence ID" value="NZ_VNHY01000002.1"/>
</dbReference>
<comment type="caution">
    <text evidence="10">The sequence shown here is derived from an EMBL/GenBank/DDBJ whole genome shotgun (WGS) entry which is preliminary data.</text>
</comment>
<evidence type="ECO:0000256" key="2">
    <source>
        <dbReference type="ARBA" id="ARBA00022723"/>
    </source>
</evidence>
<dbReference type="Gene3D" id="2.30.30.40">
    <property type="entry name" value="SH3 Domains"/>
    <property type="match status" value="1"/>
</dbReference>
<dbReference type="EMBL" id="VNHY01000002">
    <property type="protein sequence ID" value="TYP94054.1"/>
    <property type="molecule type" value="Genomic_DNA"/>
</dbReference>
<keyword evidence="7" id="KW-0175">Coiled coil</keyword>
<evidence type="ECO:0000313" key="10">
    <source>
        <dbReference type="EMBL" id="TYP94054.1"/>
    </source>
</evidence>
<evidence type="ECO:0000256" key="7">
    <source>
        <dbReference type="SAM" id="Coils"/>
    </source>
</evidence>
<dbReference type="GO" id="GO:0004222">
    <property type="term" value="F:metalloendopeptidase activity"/>
    <property type="evidence" value="ECO:0007669"/>
    <property type="project" value="InterPro"/>
</dbReference>
<evidence type="ECO:0000256" key="1">
    <source>
        <dbReference type="ARBA" id="ARBA00022670"/>
    </source>
</evidence>
<sequence length="440" mass="49937">MNRLSTYTALMLLLVLGLSAISATSRIAPITVKSSVDMRNGPGSYYKLLLRLKSGATAKKMDEEQQWLKIKASNKTGWIPRRSTYIEDTEKRTSPDQDQVKTSAEDAFDELADGETDSAGTPSASQAQVAAAVKGFAKDFTSQKTESKNTDLLQNFDGFVSPSAYKEFRNQRLQNWSWDKAQSRFELKANEAAGLDPLREQAGWGIANVIAQQGLVENEALQQYLTHITLVIAENSHRYETPVQVYILDSTSITGYASPNGSIFVSRGLLKLIKNEAEFAFFAAHELAHIVHNHGIKETEKRKPKIKAEQQFEELNQEIGERKEKYKKVEAELTKLANQMYEYTVKDRLDEYEYDADYWAVAYTYRAGYHPGRGLDLLKRINNQQQQLGGQIEKTKWKGASLQKRINKIENQLKDLQIPSSFGRSYEYIFQRKMQALSDN</sequence>